<evidence type="ECO:0000313" key="2">
    <source>
        <dbReference type="Proteomes" id="UP000054270"/>
    </source>
</evidence>
<organism evidence="1 2">
    <name type="scientific">Hypholoma sublateritium (strain FD-334 SS-4)</name>
    <dbReference type="NCBI Taxonomy" id="945553"/>
    <lineage>
        <taxon>Eukaryota</taxon>
        <taxon>Fungi</taxon>
        <taxon>Dikarya</taxon>
        <taxon>Basidiomycota</taxon>
        <taxon>Agaricomycotina</taxon>
        <taxon>Agaricomycetes</taxon>
        <taxon>Agaricomycetidae</taxon>
        <taxon>Agaricales</taxon>
        <taxon>Agaricineae</taxon>
        <taxon>Strophariaceae</taxon>
        <taxon>Hypholoma</taxon>
    </lineage>
</organism>
<proteinExistence type="predicted"/>
<gene>
    <name evidence="1" type="ORF">HYPSUDRAFT_207817</name>
</gene>
<evidence type="ECO:0000313" key="1">
    <source>
        <dbReference type="EMBL" id="KJA15475.1"/>
    </source>
</evidence>
<dbReference type="EMBL" id="KN817643">
    <property type="protein sequence ID" value="KJA15475.1"/>
    <property type="molecule type" value="Genomic_DNA"/>
</dbReference>
<keyword evidence="2" id="KW-1185">Reference proteome</keyword>
<dbReference type="AlphaFoldDB" id="A0A0D2P4T9"/>
<reference evidence="2" key="1">
    <citation type="submission" date="2014-04" db="EMBL/GenBank/DDBJ databases">
        <title>Evolutionary Origins and Diversification of the Mycorrhizal Mutualists.</title>
        <authorList>
            <consortium name="DOE Joint Genome Institute"/>
            <consortium name="Mycorrhizal Genomics Consortium"/>
            <person name="Kohler A."/>
            <person name="Kuo A."/>
            <person name="Nagy L.G."/>
            <person name="Floudas D."/>
            <person name="Copeland A."/>
            <person name="Barry K.W."/>
            <person name="Cichocki N."/>
            <person name="Veneault-Fourrey C."/>
            <person name="LaButti K."/>
            <person name="Lindquist E.A."/>
            <person name="Lipzen A."/>
            <person name="Lundell T."/>
            <person name="Morin E."/>
            <person name="Murat C."/>
            <person name="Riley R."/>
            <person name="Ohm R."/>
            <person name="Sun H."/>
            <person name="Tunlid A."/>
            <person name="Henrissat B."/>
            <person name="Grigoriev I.V."/>
            <person name="Hibbett D.S."/>
            <person name="Martin F."/>
        </authorList>
    </citation>
    <scope>NUCLEOTIDE SEQUENCE [LARGE SCALE GENOMIC DNA]</scope>
    <source>
        <strain evidence="2">FD-334 SS-4</strain>
    </source>
</reference>
<sequence length="166" mass="17465">MKLDEGVRAVDDVDELASEFVPALAANADNEKMEGVDDPGFSNVPRREAVDVVGVPASEFFVEETDAFPVDAPADSMSASVGADDTAHVHVPTATQSACVSVDSSATSCVANDTPYIFASAVFSQTLNAATSSRRAAWINYAKTVPRSLQHLHIHHAPEAQIAPSP</sequence>
<dbReference type="Proteomes" id="UP000054270">
    <property type="component" value="Unassembled WGS sequence"/>
</dbReference>
<name>A0A0D2P4T9_HYPSF</name>
<protein>
    <submittedName>
        <fullName evidence="1">Uncharacterized protein</fullName>
    </submittedName>
</protein>
<accession>A0A0D2P4T9</accession>